<dbReference type="PANTHER" id="PTHR12542">
    <property type="entry name" value="EXOCYST COMPLEX PROTEIN EXO70"/>
    <property type="match status" value="1"/>
</dbReference>
<evidence type="ECO:0000256" key="2">
    <source>
        <dbReference type="ARBA" id="ARBA00022448"/>
    </source>
</evidence>
<dbReference type="RefSeq" id="XP_039144897.1">
    <property type="nucleotide sequence ID" value="XM_039288963.1"/>
</dbReference>
<evidence type="ECO:0000256" key="3">
    <source>
        <dbReference type="RuleBase" id="RU365026"/>
    </source>
</evidence>
<dbReference type="Proteomes" id="UP001515500">
    <property type="component" value="Chromosome 18"/>
</dbReference>
<dbReference type="InterPro" id="IPR016159">
    <property type="entry name" value="Cullin_repeat-like_dom_sf"/>
</dbReference>
<name>A0AB40D2I9_DIOCR</name>
<dbReference type="Gene3D" id="1.20.1280.170">
    <property type="entry name" value="Exocyst complex component Exo70"/>
    <property type="match status" value="1"/>
</dbReference>
<keyword evidence="5" id="KW-1185">Reference proteome</keyword>
<dbReference type="GO" id="GO:0006887">
    <property type="term" value="P:exocytosis"/>
    <property type="evidence" value="ECO:0007669"/>
    <property type="project" value="UniProtKB-KW"/>
</dbReference>
<dbReference type="GO" id="GO:0005546">
    <property type="term" value="F:phosphatidylinositol-4,5-bisphosphate binding"/>
    <property type="evidence" value="ECO:0007669"/>
    <property type="project" value="InterPro"/>
</dbReference>
<dbReference type="GeneID" id="120282206"/>
<organism evidence="5 6">
    <name type="scientific">Dioscorea cayennensis subsp. rotundata</name>
    <name type="common">White Guinea yam</name>
    <name type="synonym">Dioscorea rotundata</name>
    <dbReference type="NCBI Taxonomy" id="55577"/>
    <lineage>
        <taxon>Eukaryota</taxon>
        <taxon>Viridiplantae</taxon>
        <taxon>Streptophyta</taxon>
        <taxon>Embryophyta</taxon>
        <taxon>Tracheophyta</taxon>
        <taxon>Spermatophyta</taxon>
        <taxon>Magnoliopsida</taxon>
        <taxon>Liliopsida</taxon>
        <taxon>Dioscoreales</taxon>
        <taxon>Dioscoreaceae</taxon>
        <taxon>Dioscorea</taxon>
    </lineage>
</organism>
<dbReference type="GO" id="GO:0015031">
    <property type="term" value="P:protein transport"/>
    <property type="evidence" value="ECO:0007669"/>
    <property type="project" value="UniProtKB-KW"/>
</dbReference>
<keyword evidence="3" id="KW-0268">Exocytosis</keyword>
<keyword evidence="3" id="KW-0653">Protein transport</keyword>
<dbReference type="GO" id="GO:0000145">
    <property type="term" value="C:exocyst"/>
    <property type="evidence" value="ECO:0007669"/>
    <property type="project" value="InterPro"/>
</dbReference>
<evidence type="ECO:0000313" key="5">
    <source>
        <dbReference type="Proteomes" id="UP001515500"/>
    </source>
</evidence>
<dbReference type="InterPro" id="IPR046364">
    <property type="entry name" value="Exo70_C"/>
</dbReference>
<comment type="function">
    <text evidence="3">Component of the exocyst complex.</text>
</comment>
<feature type="domain" description="Exocyst complex subunit Exo70 C-terminal" evidence="4">
    <location>
        <begin position="224"/>
        <end position="575"/>
    </location>
</feature>
<reference evidence="6" key="1">
    <citation type="submission" date="2025-08" db="UniProtKB">
        <authorList>
            <consortium name="RefSeq"/>
        </authorList>
    </citation>
    <scope>IDENTIFICATION</scope>
</reference>
<accession>A0AB40D2I9</accession>
<dbReference type="AlphaFoldDB" id="A0AB40D2I9"/>
<evidence type="ECO:0000256" key="1">
    <source>
        <dbReference type="ARBA" id="ARBA00006756"/>
    </source>
</evidence>
<dbReference type="PANTHER" id="PTHR12542:SF96">
    <property type="entry name" value="EXOCYST COMPLEX COMPONENT EXO70B1"/>
    <property type="match status" value="1"/>
</dbReference>
<dbReference type="SUPFAM" id="SSF74788">
    <property type="entry name" value="Cullin repeat-like"/>
    <property type="match status" value="1"/>
</dbReference>
<dbReference type="Pfam" id="PF03081">
    <property type="entry name" value="Exo70_C"/>
    <property type="match status" value="1"/>
</dbReference>
<evidence type="ECO:0000259" key="4">
    <source>
        <dbReference type="Pfam" id="PF03081"/>
    </source>
</evidence>
<proteinExistence type="inferred from homology"/>
<dbReference type="InterPro" id="IPR004140">
    <property type="entry name" value="Exo70"/>
</dbReference>
<evidence type="ECO:0000313" key="6">
    <source>
        <dbReference type="RefSeq" id="XP_039144897.1"/>
    </source>
</evidence>
<comment type="similarity">
    <text evidence="1 3">Belongs to the EXO70 family.</text>
</comment>
<sequence>MERMGEDGEDKLIAMARHIARTLGRTDTMADDILQIFSNFDGRFSREKLSDEHPALSSLERRLRAYVSSDRPIWSDSGAASEFLSALDDLIAAGGLHPRADDLLQQCMLRLEEEFRMLIEQPAGTIDSGDEEDDSDGEDPIPVAYPVADYDIIIDAIPPGTVADLHSIATRMVAAGFAKECAHTYALSRRDFLDESVSRLGIRARTSEELQATPWVELEDEIARWVRAMSVAVRILFPSERRLCDKVFAGLSQAADLAFAEACRGTAIQLLGFADAVAVVSRAPERLFKVLDMYEAVRDLIPEIESLFSDQYSSFLRSEAFAIWKGLGAAIRGIFMELENLIRRDPAKASVPGGGLHPITRYVMNYLRAACASRRTLEQVMDDDGGSGLAATDLDRPSSSLAVQIAWIMEVLQSNLEAKSKVYKDPSLSLVFLMNNGRYISQKARDGELGALLGEEWARREAARLRRWMTEYQRMAWGKVVAVLKTDGPGGGGSGKAMRERLRLFNGYLEDVWSEQRGWVVPDERLRQELREASVGMVVPAYEGFLGRLRVVEGGRGVEKQLLMFSVEDVETRIGDLFQGSSSIRRP</sequence>
<keyword evidence="2 3" id="KW-0813">Transport</keyword>
<gene>
    <name evidence="6" type="primary">LOC120282206</name>
</gene>
<protein>
    <recommendedName>
        <fullName evidence="3">Exocyst subunit Exo70 family protein</fullName>
    </recommendedName>
</protein>